<keyword evidence="3" id="KW-1185">Reference proteome</keyword>
<evidence type="ECO:0000313" key="2">
    <source>
        <dbReference type="EMBL" id="KAB1224567.1"/>
    </source>
</evidence>
<feature type="region of interest" description="Disordered" evidence="1">
    <location>
        <begin position="1"/>
        <end position="55"/>
    </location>
</feature>
<gene>
    <name evidence="2" type="ORF">CJ030_MR2G004959</name>
</gene>
<dbReference type="EMBL" id="RXIC02000020">
    <property type="protein sequence ID" value="KAB1224567.1"/>
    <property type="molecule type" value="Genomic_DNA"/>
</dbReference>
<name>A0A6A1WL38_9ROSI</name>
<feature type="compositionally biased region" description="Basic and acidic residues" evidence="1">
    <location>
        <begin position="84"/>
        <end position="112"/>
    </location>
</feature>
<organism evidence="2 3">
    <name type="scientific">Morella rubra</name>
    <name type="common">Chinese bayberry</name>
    <dbReference type="NCBI Taxonomy" id="262757"/>
    <lineage>
        <taxon>Eukaryota</taxon>
        <taxon>Viridiplantae</taxon>
        <taxon>Streptophyta</taxon>
        <taxon>Embryophyta</taxon>
        <taxon>Tracheophyta</taxon>
        <taxon>Spermatophyta</taxon>
        <taxon>Magnoliopsida</taxon>
        <taxon>eudicotyledons</taxon>
        <taxon>Gunneridae</taxon>
        <taxon>Pentapetalae</taxon>
        <taxon>rosids</taxon>
        <taxon>fabids</taxon>
        <taxon>Fagales</taxon>
        <taxon>Myricaceae</taxon>
        <taxon>Morella</taxon>
    </lineage>
</organism>
<feature type="region of interest" description="Disordered" evidence="1">
    <location>
        <begin position="69"/>
        <end position="112"/>
    </location>
</feature>
<dbReference type="Proteomes" id="UP000516437">
    <property type="component" value="Chromosome 2"/>
</dbReference>
<comment type="caution">
    <text evidence="2">The sequence shown here is derived from an EMBL/GenBank/DDBJ whole genome shotgun (WGS) entry which is preliminary data.</text>
</comment>
<evidence type="ECO:0000256" key="1">
    <source>
        <dbReference type="SAM" id="MobiDB-lite"/>
    </source>
</evidence>
<proteinExistence type="predicted"/>
<accession>A0A6A1WL38</accession>
<sequence length="112" mass="12924">MEGYISHGSYKNRNSYATNTSGRLHDHYGGVGHRRDGEERQPWAQPRRHGDGVEHEDGVVERWLQGSQYGKDDSCVGGARRHHKDECSTKDARRLHREDGPDRRHGHYDEYG</sequence>
<evidence type="ECO:0000313" key="3">
    <source>
        <dbReference type="Proteomes" id="UP000516437"/>
    </source>
</evidence>
<reference evidence="2 3" key="1">
    <citation type="journal article" date="2019" name="Plant Biotechnol. J.">
        <title>The red bayberry genome and genetic basis of sex determination.</title>
        <authorList>
            <person name="Jia H.M."/>
            <person name="Jia H.J."/>
            <person name="Cai Q.L."/>
            <person name="Wang Y."/>
            <person name="Zhao H.B."/>
            <person name="Yang W.F."/>
            <person name="Wang G.Y."/>
            <person name="Li Y.H."/>
            <person name="Zhan D.L."/>
            <person name="Shen Y.T."/>
            <person name="Niu Q.F."/>
            <person name="Chang L."/>
            <person name="Qiu J."/>
            <person name="Zhao L."/>
            <person name="Xie H.B."/>
            <person name="Fu W.Y."/>
            <person name="Jin J."/>
            <person name="Li X.W."/>
            <person name="Jiao Y."/>
            <person name="Zhou C.C."/>
            <person name="Tu T."/>
            <person name="Chai C.Y."/>
            <person name="Gao J.L."/>
            <person name="Fan L.J."/>
            <person name="van de Weg E."/>
            <person name="Wang J.Y."/>
            <person name="Gao Z.S."/>
        </authorList>
    </citation>
    <scope>NUCLEOTIDE SEQUENCE [LARGE SCALE GENOMIC DNA]</scope>
    <source>
        <tissue evidence="2">Leaves</tissue>
    </source>
</reference>
<dbReference type="AlphaFoldDB" id="A0A6A1WL38"/>
<feature type="compositionally biased region" description="Polar residues" evidence="1">
    <location>
        <begin position="9"/>
        <end position="22"/>
    </location>
</feature>
<feature type="compositionally biased region" description="Basic and acidic residues" evidence="1">
    <location>
        <begin position="23"/>
        <end position="41"/>
    </location>
</feature>
<protein>
    <submittedName>
        <fullName evidence="2">Uncharacterized protein</fullName>
    </submittedName>
</protein>